<dbReference type="SMART" id="SM00150">
    <property type="entry name" value="SPEC"/>
    <property type="match status" value="1"/>
</dbReference>
<dbReference type="Gene3D" id="1.20.58.60">
    <property type="match status" value="1"/>
</dbReference>
<reference evidence="2 3" key="1">
    <citation type="submission" date="2022-11" db="UniProtKB">
        <authorList>
            <consortium name="WormBaseParasite"/>
        </authorList>
    </citation>
    <scope>IDENTIFICATION</scope>
</reference>
<dbReference type="WBParaSite" id="ACRNAN_scaffold33041.g15764.t1">
    <property type="protein sequence ID" value="ACRNAN_scaffold33041.g15764.t1"/>
    <property type="gene ID" value="ACRNAN_scaffold33041.g15764"/>
</dbReference>
<keyword evidence="1" id="KW-1185">Reference proteome</keyword>
<dbReference type="SUPFAM" id="SSF46966">
    <property type="entry name" value="Spectrin repeat"/>
    <property type="match status" value="1"/>
</dbReference>
<dbReference type="PANTHER" id="PTHR23169">
    <property type="entry name" value="ENVOPLAKIN"/>
    <property type="match status" value="1"/>
</dbReference>
<dbReference type="AlphaFoldDB" id="A0A914DQK9"/>
<dbReference type="GO" id="GO:0016020">
    <property type="term" value="C:membrane"/>
    <property type="evidence" value="ECO:0007669"/>
    <property type="project" value="TreeGrafter"/>
</dbReference>
<name>A0A914DQK9_9BILA</name>
<dbReference type="CDD" id="cd00176">
    <property type="entry name" value="SPEC"/>
    <property type="match status" value="1"/>
</dbReference>
<dbReference type="GO" id="GO:0005882">
    <property type="term" value="C:intermediate filament"/>
    <property type="evidence" value="ECO:0007669"/>
    <property type="project" value="TreeGrafter"/>
</dbReference>
<dbReference type="InterPro" id="IPR043197">
    <property type="entry name" value="Plakin"/>
</dbReference>
<dbReference type="GO" id="GO:0045104">
    <property type="term" value="P:intermediate filament cytoskeleton organization"/>
    <property type="evidence" value="ECO:0007669"/>
    <property type="project" value="InterPro"/>
</dbReference>
<dbReference type="GO" id="GO:0042060">
    <property type="term" value="P:wound healing"/>
    <property type="evidence" value="ECO:0007669"/>
    <property type="project" value="TreeGrafter"/>
</dbReference>
<dbReference type="Pfam" id="PF00435">
    <property type="entry name" value="Spectrin"/>
    <property type="match status" value="1"/>
</dbReference>
<dbReference type="GO" id="GO:0031122">
    <property type="term" value="P:cytoplasmic microtubule organization"/>
    <property type="evidence" value="ECO:0007669"/>
    <property type="project" value="TreeGrafter"/>
</dbReference>
<accession>A0A914DQK9</accession>
<evidence type="ECO:0000313" key="3">
    <source>
        <dbReference type="WBParaSite" id="ACRNAN_scaffold33041.g15764.t1"/>
    </source>
</evidence>
<dbReference type="Proteomes" id="UP000887540">
    <property type="component" value="Unplaced"/>
</dbReference>
<dbReference type="GO" id="GO:0030056">
    <property type="term" value="C:hemidesmosome"/>
    <property type="evidence" value="ECO:0007669"/>
    <property type="project" value="TreeGrafter"/>
</dbReference>
<organism evidence="1 2">
    <name type="scientific">Acrobeloides nanus</name>
    <dbReference type="NCBI Taxonomy" id="290746"/>
    <lineage>
        <taxon>Eukaryota</taxon>
        <taxon>Metazoa</taxon>
        <taxon>Ecdysozoa</taxon>
        <taxon>Nematoda</taxon>
        <taxon>Chromadorea</taxon>
        <taxon>Rhabditida</taxon>
        <taxon>Tylenchina</taxon>
        <taxon>Cephalobomorpha</taxon>
        <taxon>Cephaloboidea</taxon>
        <taxon>Cephalobidae</taxon>
        <taxon>Acrobeloides</taxon>
    </lineage>
</organism>
<dbReference type="InterPro" id="IPR018159">
    <property type="entry name" value="Spectrin/alpha-actinin"/>
</dbReference>
<proteinExistence type="predicted"/>
<dbReference type="GO" id="GO:0005198">
    <property type="term" value="F:structural molecule activity"/>
    <property type="evidence" value="ECO:0007669"/>
    <property type="project" value="TreeGrafter"/>
</dbReference>
<dbReference type="WBParaSite" id="ACRNAN_scaffold32486.g10945.t1">
    <property type="protein sequence ID" value="ACRNAN_scaffold32486.g10945.t1"/>
    <property type="gene ID" value="ACRNAN_scaffold32486.g10945"/>
</dbReference>
<protein>
    <submittedName>
        <fullName evidence="2 3">Uncharacterized protein</fullName>
    </submittedName>
</protein>
<evidence type="ECO:0000313" key="2">
    <source>
        <dbReference type="WBParaSite" id="ACRNAN_scaffold32486.g10945.t1"/>
    </source>
</evidence>
<dbReference type="PANTHER" id="PTHR23169:SF23">
    <property type="entry name" value="SHORT STOP, ISOFORM H"/>
    <property type="match status" value="1"/>
</dbReference>
<dbReference type="GO" id="GO:0005737">
    <property type="term" value="C:cytoplasm"/>
    <property type="evidence" value="ECO:0007669"/>
    <property type="project" value="TreeGrafter"/>
</dbReference>
<dbReference type="InterPro" id="IPR002017">
    <property type="entry name" value="Spectrin_repeat"/>
</dbReference>
<sequence length="144" mass="17255">RAAQIELVWINEREEIEVTRNWSDINQLDLPMLQNYYKQLLHEIELREKQFNDVYNQGAALINQRHPAGDVIEAYLRSMQSQWDWLLGLSRCLEGHLRDALNLKSFTEEAAVVQEWLHRQLDHLENNYNRSDFSLEEGEQYLRE</sequence>
<evidence type="ECO:0000313" key="1">
    <source>
        <dbReference type="Proteomes" id="UP000887540"/>
    </source>
</evidence>